<evidence type="ECO:0000313" key="2">
    <source>
        <dbReference type="RefSeq" id="XP_075085205.1"/>
    </source>
</evidence>
<dbReference type="Proteomes" id="UP000790787">
    <property type="component" value="Chromosome 13"/>
</dbReference>
<organism evidence="1 2">
    <name type="scientific">Nicotiana tabacum</name>
    <name type="common">Common tobacco</name>
    <dbReference type="NCBI Taxonomy" id="4097"/>
    <lineage>
        <taxon>Eukaryota</taxon>
        <taxon>Viridiplantae</taxon>
        <taxon>Streptophyta</taxon>
        <taxon>Embryophyta</taxon>
        <taxon>Tracheophyta</taxon>
        <taxon>Spermatophyta</taxon>
        <taxon>Magnoliopsida</taxon>
        <taxon>eudicotyledons</taxon>
        <taxon>Gunneridae</taxon>
        <taxon>Pentapetalae</taxon>
        <taxon>asterids</taxon>
        <taxon>lamiids</taxon>
        <taxon>Solanales</taxon>
        <taxon>Solanaceae</taxon>
        <taxon>Nicotianoideae</taxon>
        <taxon>Nicotianeae</taxon>
        <taxon>Nicotiana</taxon>
    </lineage>
</organism>
<reference evidence="2" key="2">
    <citation type="submission" date="2025-08" db="UniProtKB">
        <authorList>
            <consortium name="RefSeq"/>
        </authorList>
    </citation>
    <scope>IDENTIFICATION</scope>
    <source>
        <tissue evidence="2">Leaf</tissue>
    </source>
</reference>
<gene>
    <name evidence="2" type="primary">LOC107787453</name>
</gene>
<dbReference type="RefSeq" id="XP_075085205.1">
    <property type="nucleotide sequence ID" value="XM_075229104.1"/>
</dbReference>
<keyword evidence="1" id="KW-1185">Reference proteome</keyword>
<protein>
    <submittedName>
        <fullName evidence="2">Uncharacterized protein LOC107787453</fullName>
    </submittedName>
</protein>
<evidence type="ECO:0000313" key="1">
    <source>
        <dbReference type="Proteomes" id="UP000790787"/>
    </source>
</evidence>
<reference evidence="1" key="1">
    <citation type="journal article" date="2014" name="Nat. Commun.">
        <title>The tobacco genome sequence and its comparison with those of tomato and potato.</title>
        <authorList>
            <person name="Sierro N."/>
            <person name="Battey J.N."/>
            <person name="Ouadi S."/>
            <person name="Bakaher N."/>
            <person name="Bovet L."/>
            <person name="Willig A."/>
            <person name="Goepfert S."/>
            <person name="Peitsch M.C."/>
            <person name="Ivanov N.V."/>
        </authorList>
    </citation>
    <scope>NUCLEOTIDE SEQUENCE [LARGE SCALE GENOMIC DNA]</scope>
</reference>
<accession>A0AC58SJQ3</accession>
<sequence>MDETNRITCKLESNPAIFFSFLNLGEKSRGGGNMKERNEKLKLMINVLPQKNAVKYLKKRATSTAFVTVLLIILFAIVIVSALSFSGWIDLAKYSGETNIRPWRSMMKKIQQGNKKSSWKERIPFAYWRGNPNVSPVRKDLMKCNVTHNQNWDTLLYIQDWSDQSKKGYKESNIEDQCTHRFKIYVEGWAWSVSEKYIFACDSPTLYITPRYYDFFMRGMIPQQHYWPIRDTDKCRSLKFAVQWGNNHTDKAQAIGNAGSHFIHEDMKMEYVFDYIYHLLNEYVKLQKFDPIVPPNAIEICSESLACSSYGIWRKFMEEALEKSPSYTEPCTLPPPYNFQQLKAFVEQKVNATKQVEEMEDEYWSSLNKSTSLAFS</sequence>
<name>A0AC58SJQ3_TOBAC</name>
<proteinExistence type="predicted"/>